<gene>
    <name evidence="1" type="ORF">B0T10DRAFT_419423</name>
</gene>
<reference evidence="1 2" key="1">
    <citation type="journal article" date="2021" name="Nat. Commun.">
        <title>Genetic determinants of endophytism in the Arabidopsis root mycobiome.</title>
        <authorList>
            <person name="Mesny F."/>
            <person name="Miyauchi S."/>
            <person name="Thiergart T."/>
            <person name="Pickel B."/>
            <person name="Atanasova L."/>
            <person name="Karlsson M."/>
            <person name="Huettel B."/>
            <person name="Barry K.W."/>
            <person name="Haridas S."/>
            <person name="Chen C."/>
            <person name="Bauer D."/>
            <person name="Andreopoulos W."/>
            <person name="Pangilinan J."/>
            <person name="LaButti K."/>
            <person name="Riley R."/>
            <person name="Lipzen A."/>
            <person name="Clum A."/>
            <person name="Drula E."/>
            <person name="Henrissat B."/>
            <person name="Kohler A."/>
            <person name="Grigoriev I.V."/>
            <person name="Martin F.M."/>
            <person name="Hacquard S."/>
        </authorList>
    </citation>
    <scope>NUCLEOTIDE SEQUENCE [LARGE SCALE GENOMIC DNA]</scope>
    <source>
        <strain evidence="1 2">MPI-CAGE-CH-0241</strain>
    </source>
</reference>
<organism evidence="1 2">
    <name type="scientific">Thelonectria olida</name>
    <dbReference type="NCBI Taxonomy" id="1576542"/>
    <lineage>
        <taxon>Eukaryota</taxon>
        <taxon>Fungi</taxon>
        <taxon>Dikarya</taxon>
        <taxon>Ascomycota</taxon>
        <taxon>Pezizomycotina</taxon>
        <taxon>Sordariomycetes</taxon>
        <taxon>Hypocreomycetidae</taxon>
        <taxon>Hypocreales</taxon>
        <taxon>Nectriaceae</taxon>
        <taxon>Thelonectria</taxon>
    </lineage>
</organism>
<dbReference type="Proteomes" id="UP000777438">
    <property type="component" value="Unassembled WGS sequence"/>
</dbReference>
<name>A0A9P8VRB7_9HYPO</name>
<dbReference type="PANTHER" id="PTHR38791:SF5">
    <property type="entry name" value="TRANSCRIPTION FACTOR DBAG-RELATED"/>
    <property type="match status" value="1"/>
</dbReference>
<dbReference type="InterPro" id="IPR053175">
    <property type="entry name" value="DHMBA_Reg_Transcription_Factor"/>
</dbReference>
<dbReference type="EMBL" id="JAGPYM010000091">
    <property type="protein sequence ID" value="KAH6867733.1"/>
    <property type="molecule type" value="Genomic_DNA"/>
</dbReference>
<accession>A0A9P8VRB7</accession>
<dbReference type="AlphaFoldDB" id="A0A9P8VRB7"/>
<evidence type="ECO:0000313" key="1">
    <source>
        <dbReference type="EMBL" id="KAH6867733.1"/>
    </source>
</evidence>
<dbReference type="PANTHER" id="PTHR38791">
    <property type="entry name" value="ZN(II)2CYS6 TRANSCRIPTION FACTOR (EUROFUNG)-RELATED-RELATED"/>
    <property type="match status" value="1"/>
</dbReference>
<protein>
    <submittedName>
        <fullName evidence="1">Uncharacterized protein</fullName>
    </submittedName>
</protein>
<sequence>MELSHPNHLDYGVRSFLYDFCILPSDTGVSRGFLSTLERHVNKSGLQSMLSKACQAVSWMTHGQALHRPHLVHEAETVYCEVVGTLARAIVHPTQRSKLELRLTSKVLGIYEVTLPQLSASNDESIHAMGLGALLGIGLSPLRLLSGQLLTSTSRRSVDKSSNGAEPLFCMSTSNHLPVTLDDLILHLSMLWTRYQMAERQDDLRILMADCRALQARFTSWQDSQVPESRPIALANFEGPEDLNIPVGCWPGRVDTYESLYTAGIWNTARAAQLLLFALTVKLSADISNTSTCLSNMPEANSIIKDMMASIPYHLTHNLHDFVNGPETEIPEPGRTLGGLLIMHPLYVAAHIPFTSACAKDYLQRCLTWIAKNMGIAQADKLALSQGLDENLLQSACMIIWSCFLD</sequence>
<keyword evidence="2" id="KW-1185">Reference proteome</keyword>
<proteinExistence type="predicted"/>
<comment type="caution">
    <text evidence="1">The sequence shown here is derived from an EMBL/GenBank/DDBJ whole genome shotgun (WGS) entry which is preliminary data.</text>
</comment>
<evidence type="ECO:0000313" key="2">
    <source>
        <dbReference type="Proteomes" id="UP000777438"/>
    </source>
</evidence>
<dbReference type="OrthoDB" id="3525185at2759"/>